<organism evidence="1">
    <name type="scientific">Arion vulgaris</name>
    <dbReference type="NCBI Taxonomy" id="1028688"/>
    <lineage>
        <taxon>Eukaryota</taxon>
        <taxon>Metazoa</taxon>
        <taxon>Spiralia</taxon>
        <taxon>Lophotrochozoa</taxon>
        <taxon>Mollusca</taxon>
        <taxon>Gastropoda</taxon>
        <taxon>Heterobranchia</taxon>
        <taxon>Euthyneura</taxon>
        <taxon>Panpulmonata</taxon>
        <taxon>Eupulmonata</taxon>
        <taxon>Stylommatophora</taxon>
        <taxon>Helicina</taxon>
        <taxon>Arionoidea</taxon>
        <taxon>Arionidae</taxon>
        <taxon>Arion</taxon>
    </lineage>
</organism>
<sequence>MTTNLGYKKTQTRMLTNEHKMYRLALGQNILQRYQNRFEFVGHIVNRDNT</sequence>
<dbReference type="EMBL" id="HACG01035264">
    <property type="protein sequence ID" value="CEK82129.1"/>
    <property type="molecule type" value="Transcribed_RNA"/>
</dbReference>
<dbReference type="AlphaFoldDB" id="A0A0B7AM61"/>
<name>A0A0B7AM61_9EUPU</name>
<accession>A0A0B7AM61</accession>
<evidence type="ECO:0000313" key="1">
    <source>
        <dbReference type="EMBL" id="CEK82129.1"/>
    </source>
</evidence>
<reference evidence="1" key="1">
    <citation type="submission" date="2014-12" db="EMBL/GenBank/DDBJ databases">
        <title>Insight into the proteome of Arion vulgaris.</title>
        <authorList>
            <person name="Aradska J."/>
            <person name="Bulat T."/>
            <person name="Smidak R."/>
            <person name="Sarate P."/>
            <person name="Gangsoo J."/>
            <person name="Sialana F."/>
            <person name="Bilban M."/>
            <person name="Lubec G."/>
        </authorList>
    </citation>
    <scope>NUCLEOTIDE SEQUENCE</scope>
    <source>
        <tissue evidence="1">Skin</tissue>
    </source>
</reference>
<protein>
    <submittedName>
        <fullName evidence="1">Uncharacterized protein</fullName>
    </submittedName>
</protein>
<gene>
    <name evidence="1" type="primary">ORF129789</name>
</gene>
<proteinExistence type="predicted"/>